<dbReference type="PANTHER" id="PTHR42928:SF5">
    <property type="entry name" value="BLR1237 PROTEIN"/>
    <property type="match status" value="1"/>
</dbReference>
<evidence type="ECO:0000313" key="3">
    <source>
        <dbReference type="EMBL" id="QHJ00222.1"/>
    </source>
</evidence>
<feature type="chain" id="PRO_5032788332" evidence="2">
    <location>
        <begin position="29"/>
        <end position="329"/>
    </location>
</feature>
<dbReference type="Pfam" id="PF03401">
    <property type="entry name" value="TctC"/>
    <property type="match status" value="1"/>
</dbReference>
<organism evidence="3 4">
    <name type="scientific">Xylophilus rhododendri</name>
    <dbReference type="NCBI Taxonomy" id="2697032"/>
    <lineage>
        <taxon>Bacteria</taxon>
        <taxon>Pseudomonadati</taxon>
        <taxon>Pseudomonadota</taxon>
        <taxon>Betaproteobacteria</taxon>
        <taxon>Burkholderiales</taxon>
        <taxon>Xylophilus</taxon>
    </lineage>
</organism>
<dbReference type="InterPro" id="IPR042100">
    <property type="entry name" value="Bug_dom1"/>
</dbReference>
<dbReference type="CDD" id="cd07012">
    <property type="entry name" value="PBP2_Bug_TTT"/>
    <property type="match status" value="1"/>
</dbReference>
<feature type="signal peptide" evidence="2">
    <location>
        <begin position="1"/>
        <end position="28"/>
    </location>
</feature>
<dbReference type="PIRSF" id="PIRSF017082">
    <property type="entry name" value="YflP"/>
    <property type="match status" value="1"/>
</dbReference>
<keyword evidence="2" id="KW-0732">Signal</keyword>
<comment type="similarity">
    <text evidence="1">Belongs to the UPF0065 (bug) family.</text>
</comment>
<accession>A0A857JAQ3</accession>
<gene>
    <name evidence="3" type="ORF">GT347_20900</name>
</gene>
<proteinExistence type="inferred from homology"/>
<dbReference type="Gene3D" id="3.40.190.150">
    <property type="entry name" value="Bordetella uptake gene, domain 1"/>
    <property type="match status" value="1"/>
</dbReference>
<evidence type="ECO:0000256" key="2">
    <source>
        <dbReference type="SAM" id="SignalP"/>
    </source>
</evidence>
<dbReference type="EMBL" id="CP047650">
    <property type="protein sequence ID" value="QHJ00222.1"/>
    <property type="molecule type" value="Genomic_DNA"/>
</dbReference>
<reference evidence="3 4" key="1">
    <citation type="submission" date="2020-01" db="EMBL/GenBank/DDBJ databases">
        <title>Genome sequencing of strain KACC 21265.</title>
        <authorList>
            <person name="Heo J."/>
            <person name="Kim S.-J."/>
            <person name="Kim J.-S."/>
            <person name="Hong S.-B."/>
            <person name="Kwon S.-W."/>
        </authorList>
    </citation>
    <scope>NUCLEOTIDE SEQUENCE [LARGE SCALE GENOMIC DNA]</scope>
    <source>
        <strain evidence="3 4">KACC 21265</strain>
    </source>
</reference>
<evidence type="ECO:0000256" key="1">
    <source>
        <dbReference type="ARBA" id="ARBA00006987"/>
    </source>
</evidence>
<protein>
    <submittedName>
        <fullName evidence="3">Tripartite tricarboxylate transporter substrate binding protein</fullName>
    </submittedName>
</protein>
<name>A0A857JAQ3_9BURK</name>
<dbReference type="AlphaFoldDB" id="A0A857JAQ3"/>
<dbReference type="Gene3D" id="3.40.190.10">
    <property type="entry name" value="Periplasmic binding protein-like II"/>
    <property type="match status" value="1"/>
</dbReference>
<dbReference type="SUPFAM" id="SSF53850">
    <property type="entry name" value="Periplasmic binding protein-like II"/>
    <property type="match status" value="1"/>
</dbReference>
<dbReference type="RefSeq" id="WP_160554032.1">
    <property type="nucleotide sequence ID" value="NZ_CP047650.1"/>
</dbReference>
<dbReference type="Proteomes" id="UP000464787">
    <property type="component" value="Chromosome"/>
</dbReference>
<evidence type="ECO:0000313" key="4">
    <source>
        <dbReference type="Proteomes" id="UP000464787"/>
    </source>
</evidence>
<sequence length="329" mass="33695">MKNQNPKRRLALLSAVAACLASGLPAMAQTSAFPTRPIRLIVPFGPGTSTDTVTRVVADAMGRSLGQPLVVENRAGGGGTIGTDLAARAPADGYTLVMGTVGTHAINKTLYRKLSYDPIKDFAPIALVGQTPTLLVVGAGSPLQSLQDLAAAAKKAPGLGFASAGSGTSGHLAGELLKQKLGGEMVHVPYKEGGLALSDVMSGQVDFMFYHPAAVLPQIKAGKLRALGASGAQRSAAAPNVPTVAEQVGGGFDLVAWFMLYAPSGTPAPVLARLREAGARALADADVQAKLQGQGVEKGEVPARDLAAFSQREVAKWAELVKVSGAQVD</sequence>
<dbReference type="KEGG" id="xyk:GT347_20900"/>
<dbReference type="PANTHER" id="PTHR42928">
    <property type="entry name" value="TRICARBOXYLATE-BINDING PROTEIN"/>
    <property type="match status" value="1"/>
</dbReference>
<keyword evidence="4" id="KW-1185">Reference proteome</keyword>
<dbReference type="InterPro" id="IPR005064">
    <property type="entry name" value="BUG"/>
</dbReference>